<name>A0ABM7Q1P4_9GAMM</name>
<evidence type="ECO:0000313" key="2">
    <source>
        <dbReference type="EMBL" id="BCT91093.1"/>
    </source>
</evidence>
<feature type="region of interest" description="Disordered" evidence="1">
    <location>
        <begin position="76"/>
        <end position="100"/>
    </location>
</feature>
<feature type="compositionally biased region" description="Low complexity" evidence="1">
    <location>
        <begin position="1"/>
        <end position="23"/>
    </location>
</feature>
<dbReference type="EMBL" id="AP024545">
    <property type="protein sequence ID" value="BCT91093.1"/>
    <property type="molecule type" value="Genomic_DNA"/>
</dbReference>
<protein>
    <submittedName>
        <fullName evidence="2">Uncharacterized protein</fullName>
    </submittedName>
</protein>
<dbReference type="Proteomes" id="UP000681317">
    <property type="component" value="Chromosome"/>
</dbReference>
<keyword evidence="3" id="KW-1185">Reference proteome</keyword>
<proteinExistence type="predicted"/>
<evidence type="ECO:0000256" key="1">
    <source>
        <dbReference type="SAM" id="MobiDB-lite"/>
    </source>
</evidence>
<feature type="region of interest" description="Disordered" evidence="1">
    <location>
        <begin position="1"/>
        <end position="48"/>
    </location>
</feature>
<feature type="compositionally biased region" description="Polar residues" evidence="1">
    <location>
        <begin position="37"/>
        <end position="46"/>
    </location>
</feature>
<reference evidence="2 3" key="1">
    <citation type="submission" date="2021-03" db="EMBL/GenBank/DDBJ databases">
        <title>Complete Genome Sequences of Two Lysobacter Strains Isolated from Sea Water (Lysobacter caseinilyticus) and Soil (Lysobacter helvus) in South Korea.</title>
        <authorList>
            <person name="Watanabe Y."/>
            <person name="Arakawa K."/>
        </authorList>
    </citation>
    <scope>NUCLEOTIDE SEQUENCE [LARGE SCALE GENOMIC DNA]</scope>
    <source>
        <strain evidence="2 3">KVB24</strain>
    </source>
</reference>
<accession>A0ABM7Q1P4</accession>
<gene>
    <name evidence="2" type="ORF">LYSCAS_01170</name>
</gene>
<organism evidence="2 3">
    <name type="scientific">Noviluteimonas caseinilytica</name>
    <dbReference type="NCBI Taxonomy" id="2675101"/>
    <lineage>
        <taxon>Bacteria</taxon>
        <taxon>Pseudomonadati</taxon>
        <taxon>Pseudomonadota</taxon>
        <taxon>Gammaproteobacteria</taxon>
        <taxon>Lysobacterales</taxon>
        <taxon>Lysobacteraceae</taxon>
        <taxon>Noviluteimonas</taxon>
    </lineage>
</organism>
<evidence type="ECO:0000313" key="3">
    <source>
        <dbReference type="Proteomes" id="UP000681317"/>
    </source>
</evidence>
<dbReference type="RefSeq" id="WP_213437899.1">
    <property type="nucleotide sequence ID" value="NZ_AP024545.1"/>
</dbReference>
<sequence>MTASKSTKPGAAAATPPAPGAAADSRNGRDTKHLFTRKQTSSTSQVTRERIAEDIDAFRKAGGKIEVLGVTHTLKKLDGAPNQASTQPARPSAGGKRSKG</sequence>